<accession>A0A1F4Q535</accession>
<dbReference type="EMBL" id="METM01000002">
    <property type="protein sequence ID" value="OGB90970.1"/>
    <property type="molecule type" value="Genomic_DNA"/>
</dbReference>
<proteinExistence type="predicted"/>
<dbReference type="AlphaFoldDB" id="A0A1F4Q535"/>
<evidence type="ECO:0000313" key="2">
    <source>
        <dbReference type="Proteomes" id="UP000178724"/>
    </source>
</evidence>
<gene>
    <name evidence="1" type="ORF">A2625_06725</name>
</gene>
<protein>
    <submittedName>
        <fullName evidence="1">Uncharacterized protein</fullName>
    </submittedName>
</protein>
<dbReference type="Proteomes" id="UP000178724">
    <property type="component" value="Unassembled WGS sequence"/>
</dbReference>
<reference evidence="1 2" key="1">
    <citation type="journal article" date="2016" name="Nat. Commun.">
        <title>Thousands of microbial genomes shed light on interconnected biogeochemical processes in an aquifer system.</title>
        <authorList>
            <person name="Anantharaman K."/>
            <person name="Brown C.T."/>
            <person name="Hug L.A."/>
            <person name="Sharon I."/>
            <person name="Castelle C.J."/>
            <person name="Probst A.J."/>
            <person name="Thomas B.C."/>
            <person name="Singh A."/>
            <person name="Wilkins M.J."/>
            <person name="Karaoz U."/>
            <person name="Brodie E.L."/>
            <person name="Williams K.H."/>
            <person name="Hubbard S.S."/>
            <person name="Banfield J.F."/>
        </authorList>
    </citation>
    <scope>NUCLEOTIDE SEQUENCE [LARGE SCALE GENOMIC DNA]</scope>
</reference>
<sequence length="61" mass="6961">MKTLKLAQNDLNKILIRKALEEVGASDQEIAQTLGIIRAFNLSEPIIYLEDENYEREVIGE</sequence>
<name>A0A1F4Q535_UNCSA</name>
<organism evidence="1 2">
    <name type="scientific">candidate division WOR-1 bacterium RIFCSPHIGHO2_01_FULL_53_15</name>
    <dbReference type="NCBI Taxonomy" id="1802564"/>
    <lineage>
        <taxon>Bacteria</taxon>
        <taxon>Bacillati</taxon>
        <taxon>Saganbacteria</taxon>
    </lineage>
</organism>
<evidence type="ECO:0000313" key="1">
    <source>
        <dbReference type="EMBL" id="OGB90970.1"/>
    </source>
</evidence>
<comment type="caution">
    <text evidence="1">The sequence shown here is derived from an EMBL/GenBank/DDBJ whole genome shotgun (WGS) entry which is preliminary data.</text>
</comment>